<dbReference type="SUPFAM" id="SSF54593">
    <property type="entry name" value="Glyoxalase/Bleomycin resistance protein/Dihydroxybiphenyl dioxygenase"/>
    <property type="match status" value="1"/>
</dbReference>
<dbReference type="Gene3D" id="3.10.180.10">
    <property type="entry name" value="2,3-Dihydroxybiphenyl 1,2-Dioxygenase, domain 1"/>
    <property type="match status" value="1"/>
</dbReference>
<dbReference type="EMBL" id="AP023321">
    <property type="protein sequence ID" value="BCI59852.1"/>
    <property type="molecule type" value="Genomic_DNA"/>
</dbReference>
<organism evidence="2 3">
    <name type="scientific">Solibaculum mannosilyticum</name>
    <dbReference type="NCBI Taxonomy" id="2780922"/>
    <lineage>
        <taxon>Bacteria</taxon>
        <taxon>Bacillati</taxon>
        <taxon>Bacillota</taxon>
        <taxon>Clostridia</taxon>
        <taxon>Eubacteriales</taxon>
        <taxon>Oscillospiraceae</taxon>
        <taxon>Solibaculum</taxon>
    </lineage>
</organism>
<sequence>MRLFPQIIFEGNASDAVEFYTNVLHAYNQGVLYYGDVPHVTPMSMTEEKKKQVMCAKLSMDEQRIYLCDAEQEEKNLGQIQMVAVFDKAGDLYSVYEGLKEGGQVLVQPMNTFDNRLQCIVKDRFGIVWKLTVETDNTVG</sequence>
<dbReference type="KEGG" id="sman:C12CBH8_04910"/>
<accession>A0A7I8D2B1</accession>
<dbReference type="Proteomes" id="UP000593890">
    <property type="component" value="Chromosome"/>
</dbReference>
<dbReference type="InterPro" id="IPR028973">
    <property type="entry name" value="PhnB-like"/>
</dbReference>
<dbReference type="PANTHER" id="PTHR33990">
    <property type="entry name" value="PROTEIN YJDN-RELATED"/>
    <property type="match status" value="1"/>
</dbReference>
<keyword evidence="3" id="KW-1185">Reference proteome</keyword>
<evidence type="ECO:0000313" key="2">
    <source>
        <dbReference type="EMBL" id="BCI59852.1"/>
    </source>
</evidence>
<dbReference type="RefSeq" id="WP_215533466.1">
    <property type="nucleotide sequence ID" value="NZ_AP023321.1"/>
</dbReference>
<dbReference type="AlphaFoldDB" id="A0A7I8D2B1"/>
<evidence type="ECO:0000313" key="3">
    <source>
        <dbReference type="Proteomes" id="UP000593890"/>
    </source>
</evidence>
<reference evidence="3" key="1">
    <citation type="submission" date="2020-07" db="EMBL/GenBank/DDBJ databases">
        <title>Complete genome sequencing of Clostridia bacterium strain 12CBH8.</title>
        <authorList>
            <person name="Sakamoto M."/>
            <person name="Murakami T."/>
            <person name="Mori H."/>
        </authorList>
    </citation>
    <scope>NUCLEOTIDE SEQUENCE [LARGE SCALE GENOMIC DNA]</scope>
    <source>
        <strain evidence="3">12CBH8</strain>
    </source>
</reference>
<protein>
    <recommendedName>
        <fullName evidence="1">PhnB-like domain-containing protein</fullName>
    </recommendedName>
</protein>
<dbReference type="Pfam" id="PF06983">
    <property type="entry name" value="3-dmu-9_3-mt"/>
    <property type="match status" value="1"/>
</dbReference>
<proteinExistence type="predicted"/>
<dbReference type="InterPro" id="IPR029068">
    <property type="entry name" value="Glyas_Bleomycin-R_OHBP_Dase"/>
</dbReference>
<gene>
    <name evidence="2" type="ORF">C12CBH8_04910</name>
</gene>
<evidence type="ECO:0000259" key="1">
    <source>
        <dbReference type="Pfam" id="PF06983"/>
    </source>
</evidence>
<dbReference type="PANTHER" id="PTHR33990:SF1">
    <property type="entry name" value="PROTEIN YJDN"/>
    <property type="match status" value="1"/>
</dbReference>
<name>A0A7I8D2B1_9FIRM</name>
<feature type="domain" description="PhnB-like" evidence="1">
    <location>
        <begin position="3"/>
        <end position="131"/>
    </location>
</feature>